<dbReference type="SUPFAM" id="SSF52172">
    <property type="entry name" value="CheY-like"/>
    <property type="match status" value="1"/>
</dbReference>
<comment type="caution">
    <text evidence="3">The sequence shown here is derived from an EMBL/GenBank/DDBJ whole genome shotgun (WGS) entry which is preliminary data.</text>
</comment>
<keyword evidence="1" id="KW-0175">Coiled coil</keyword>
<feature type="domain" description="ANTAR" evidence="2">
    <location>
        <begin position="363"/>
        <end position="424"/>
    </location>
</feature>
<feature type="coiled-coil region" evidence="1">
    <location>
        <begin position="258"/>
        <end position="285"/>
    </location>
</feature>
<name>A0A2U1TSS5_9GAMM</name>
<reference evidence="3 4" key="1">
    <citation type="submission" date="2018-04" db="EMBL/GenBank/DDBJ databases">
        <title>Brenneria corticis sp.nov.</title>
        <authorList>
            <person name="Li Y."/>
        </authorList>
    </citation>
    <scope>NUCLEOTIDE SEQUENCE [LARGE SCALE GENOMIC DNA]</scope>
    <source>
        <strain evidence="3 4">CFCC 11842</strain>
    </source>
</reference>
<dbReference type="Gene3D" id="1.10.10.10">
    <property type="entry name" value="Winged helix-like DNA-binding domain superfamily/Winged helix DNA-binding domain"/>
    <property type="match status" value="1"/>
</dbReference>
<dbReference type="PROSITE" id="PS50921">
    <property type="entry name" value="ANTAR"/>
    <property type="match status" value="1"/>
</dbReference>
<dbReference type="Pfam" id="PF03861">
    <property type="entry name" value="ANTAR"/>
    <property type="match status" value="1"/>
</dbReference>
<dbReference type="InterPro" id="IPR036388">
    <property type="entry name" value="WH-like_DNA-bd_sf"/>
</dbReference>
<dbReference type="InterPro" id="IPR011006">
    <property type="entry name" value="CheY-like_superfamily"/>
</dbReference>
<proteinExistence type="predicted"/>
<dbReference type="InterPro" id="IPR013587">
    <property type="entry name" value="Nitrate/nitrite_sensing"/>
</dbReference>
<dbReference type="RefSeq" id="WP_136167692.1">
    <property type="nucleotide sequence ID" value="NZ_KZ819087.1"/>
</dbReference>
<accession>A0A2U1TSS5</accession>
<evidence type="ECO:0000256" key="1">
    <source>
        <dbReference type="SAM" id="Coils"/>
    </source>
</evidence>
<protein>
    <submittedName>
        <fullName evidence="3">Transcription antitermination regulator</fullName>
    </submittedName>
</protein>
<organism evidence="3 4">
    <name type="scientific">Brenneria corticis</name>
    <dbReference type="NCBI Taxonomy" id="2173106"/>
    <lineage>
        <taxon>Bacteria</taxon>
        <taxon>Pseudomonadati</taxon>
        <taxon>Pseudomonadota</taxon>
        <taxon>Gammaproteobacteria</taxon>
        <taxon>Enterobacterales</taxon>
        <taxon>Pectobacteriaceae</taxon>
        <taxon>Brenneria</taxon>
    </lineage>
</organism>
<evidence type="ECO:0000313" key="4">
    <source>
        <dbReference type="Proteomes" id="UP000296159"/>
    </source>
</evidence>
<evidence type="ECO:0000259" key="2">
    <source>
        <dbReference type="PROSITE" id="PS50921"/>
    </source>
</evidence>
<keyword evidence="4" id="KW-1185">Reference proteome</keyword>
<dbReference type="InterPro" id="IPR005561">
    <property type="entry name" value="ANTAR"/>
</dbReference>
<evidence type="ECO:0000313" key="3">
    <source>
        <dbReference type="EMBL" id="PWC12460.1"/>
    </source>
</evidence>
<dbReference type="AlphaFoldDB" id="A0A2U1TSS5"/>
<gene>
    <name evidence="3" type="ORF">DDT56_17470</name>
</gene>
<dbReference type="GO" id="GO:0003723">
    <property type="term" value="F:RNA binding"/>
    <property type="evidence" value="ECO:0007669"/>
    <property type="project" value="InterPro"/>
</dbReference>
<dbReference type="EMBL" id="QDKH01000023">
    <property type="protein sequence ID" value="PWC12460.1"/>
    <property type="molecule type" value="Genomic_DNA"/>
</dbReference>
<dbReference type="Pfam" id="PF08376">
    <property type="entry name" value="NIT"/>
    <property type="match status" value="1"/>
</dbReference>
<sequence>MAADPSTTIRFLLASRQCELNSLRYLLQSGELVGKISQLVHMLQRERGTSNLFLCSDGRLFADELRLREQEVARAQEPLMAHLDRLEGMTADLPQASRLFSRAASVVYALSLLPSLRQDIRQRILPLPQAMTFFNDIIRNLLSLVFEVSDTAAEPVISRALIAMFSFMQGKEFAGQERAIGAAAFASGVFNEDTRQKLLDLIERQERCFATFADFADDQNRQRWLRMTTDSEFERLRRIACTRGGMEKGEDEGSLRWFAIATQRIDEMKRLEDRLEQTLMQLCRDRIAAAEQANSEQLADIESLMSPTENDDPGYSVFIAGHDMARAASDGQSASHGWLNSDGVRPQLGRSLLSLVQRQSRRLQALDHELAALRDTLNERKHIDRAKSLLMQHRGLSEEEAYKTLRKMAMNQNKKLIEIATAMLAVADVFQDTP</sequence>
<dbReference type="Proteomes" id="UP000296159">
    <property type="component" value="Unassembled WGS sequence"/>
</dbReference>
<dbReference type="SMART" id="SM01012">
    <property type="entry name" value="ANTAR"/>
    <property type="match status" value="1"/>
</dbReference>